<proteinExistence type="predicted"/>
<keyword evidence="1" id="KW-0808">Transferase</keyword>
<keyword evidence="2" id="KW-0012">Acyltransferase</keyword>
<gene>
    <name evidence="4" type="ORF">TRM7615_03572</name>
</gene>
<dbReference type="InterPro" id="IPR050832">
    <property type="entry name" value="Bact_Acetyltransf"/>
</dbReference>
<dbReference type="EMBL" id="ONZG01000009">
    <property type="protein sequence ID" value="SPJ30044.1"/>
    <property type="molecule type" value="Genomic_DNA"/>
</dbReference>
<accession>A0A2R8CC62</accession>
<name>A0A2R8CC62_9RHOB</name>
<dbReference type="AlphaFoldDB" id="A0A2R8CC62"/>
<reference evidence="5" key="1">
    <citation type="submission" date="2018-03" db="EMBL/GenBank/DDBJ databases">
        <authorList>
            <person name="Rodrigo-Torres L."/>
            <person name="Arahal R. D."/>
            <person name="Lucena T."/>
        </authorList>
    </citation>
    <scope>NUCLEOTIDE SEQUENCE [LARGE SCALE GENOMIC DNA]</scope>
    <source>
        <strain evidence="5">CECT 7615</strain>
    </source>
</reference>
<dbReference type="PROSITE" id="PS51186">
    <property type="entry name" value="GNAT"/>
    <property type="match status" value="1"/>
</dbReference>
<dbReference type="Proteomes" id="UP000244898">
    <property type="component" value="Unassembled WGS sequence"/>
</dbReference>
<dbReference type="Pfam" id="PF13508">
    <property type="entry name" value="Acetyltransf_7"/>
    <property type="match status" value="1"/>
</dbReference>
<feature type="domain" description="N-acetyltransferase" evidence="3">
    <location>
        <begin position="6"/>
        <end position="162"/>
    </location>
</feature>
<evidence type="ECO:0000256" key="1">
    <source>
        <dbReference type="ARBA" id="ARBA00022679"/>
    </source>
</evidence>
<dbReference type="Gene3D" id="3.40.630.30">
    <property type="match status" value="1"/>
</dbReference>
<protein>
    <recommendedName>
        <fullName evidence="3">N-acetyltransferase domain-containing protein</fullName>
    </recommendedName>
</protein>
<keyword evidence="5" id="KW-1185">Reference proteome</keyword>
<dbReference type="PANTHER" id="PTHR43877">
    <property type="entry name" value="AMINOALKYLPHOSPHONATE N-ACETYLTRANSFERASE-RELATED-RELATED"/>
    <property type="match status" value="1"/>
</dbReference>
<dbReference type="CDD" id="cd04301">
    <property type="entry name" value="NAT_SF"/>
    <property type="match status" value="1"/>
</dbReference>
<evidence type="ECO:0000313" key="4">
    <source>
        <dbReference type="EMBL" id="SPJ30044.1"/>
    </source>
</evidence>
<dbReference type="InterPro" id="IPR016181">
    <property type="entry name" value="Acyl_CoA_acyltransferase"/>
</dbReference>
<dbReference type="GO" id="GO:0016747">
    <property type="term" value="F:acyltransferase activity, transferring groups other than amino-acyl groups"/>
    <property type="evidence" value="ECO:0007669"/>
    <property type="project" value="InterPro"/>
</dbReference>
<evidence type="ECO:0000313" key="5">
    <source>
        <dbReference type="Proteomes" id="UP000244898"/>
    </source>
</evidence>
<evidence type="ECO:0000256" key="2">
    <source>
        <dbReference type="ARBA" id="ARBA00023315"/>
    </source>
</evidence>
<dbReference type="InterPro" id="IPR000182">
    <property type="entry name" value="GNAT_dom"/>
</dbReference>
<organism evidence="4 5">
    <name type="scientific">Falsiruegeria mediterranea M17</name>
    <dbReference type="NCBI Taxonomy" id="1200281"/>
    <lineage>
        <taxon>Bacteria</taxon>
        <taxon>Pseudomonadati</taxon>
        <taxon>Pseudomonadota</taxon>
        <taxon>Alphaproteobacteria</taxon>
        <taxon>Rhodobacterales</taxon>
        <taxon>Roseobacteraceae</taxon>
        <taxon>Falsiruegeria</taxon>
    </lineage>
</organism>
<dbReference type="SUPFAM" id="SSF55729">
    <property type="entry name" value="Acyl-CoA N-acyltransferases (Nat)"/>
    <property type="match status" value="1"/>
</dbReference>
<evidence type="ECO:0000259" key="3">
    <source>
        <dbReference type="PROSITE" id="PS51186"/>
    </source>
</evidence>
<dbReference type="RefSeq" id="WP_235824129.1">
    <property type="nucleotide sequence ID" value="NZ_ONZG01000009.1"/>
</dbReference>
<sequence length="177" mass="18920">MMREAPEVREAGLSEASDVAGLITALLTELDGVPVDPAVVAANAETVLALPSVTAFLAVAGDEAVGVLVLNECAAIYAGGVFGEVSELYVSPDWRSAGVARLLMETAQASGRERGWKRLEVGAPPQPDWARTLAFYQREGFEEVGPRLRRVLLALILRRRSDLCEWNPGMSPGGVNM</sequence>